<dbReference type="AlphaFoldDB" id="A0A7C1GU59"/>
<dbReference type="CDD" id="cd02909">
    <property type="entry name" value="cupin_pirin_N"/>
    <property type="match status" value="1"/>
</dbReference>
<protein>
    <submittedName>
        <fullName evidence="6">Pirin family protein</fullName>
    </submittedName>
</protein>
<feature type="binding site" evidence="2">
    <location>
        <position position="60"/>
    </location>
    <ligand>
        <name>Fe cation</name>
        <dbReference type="ChEBI" id="CHEBI:24875"/>
    </ligand>
</feature>
<keyword evidence="2" id="KW-0408">Iron</keyword>
<dbReference type="InterPro" id="IPR003829">
    <property type="entry name" value="Pirin_N_dom"/>
</dbReference>
<evidence type="ECO:0000313" key="6">
    <source>
        <dbReference type="EMBL" id="HDP78383.1"/>
    </source>
</evidence>
<evidence type="ECO:0000259" key="4">
    <source>
        <dbReference type="Pfam" id="PF02678"/>
    </source>
</evidence>
<evidence type="ECO:0000256" key="2">
    <source>
        <dbReference type="PIRSR" id="PIRSR006232-1"/>
    </source>
</evidence>
<dbReference type="PANTHER" id="PTHR13903">
    <property type="entry name" value="PIRIN-RELATED"/>
    <property type="match status" value="1"/>
</dbReference>
<dbReference type="CDD" id="cd02247">
    <property type="entry name" value="cupin_pirin_C"/>
    <property type="match status" value="1"/>
</dbReference>
<comment type="caution">
    <text evidence="6">The sequence shown here is derived from an EMBL/GenBank/DDBJ whole genome shotgun (WGS) entry which is preliminary data.</text>
</comment>
<dbReference type="GO" id="GO:0046872">
    <property type="term" value="F:metal ion binding"/>
    <property type="evidence" value="ECO:0007669"/>
    <property type="project" value="UniProtKB-KW"/>
</dbReference>
<comment type="similarity">
    <text evidence="1 3">Belongs to the pirin family.</text>
</comment>
<feature type="binding site" evidence="2">
    <location>
        <position position="106"/>
    </location>
    <ligand>
        <name>Fe cation</name>
        <dbReference type="ChEBI" id="CHEBI:24875"/>
    </ligand>
</feature>
<accession>A0A7C1GU59</accession>
<dbReference type="EMBL" id="DSBT01000288">
    <property type="protein sequence ID" value="HDP78383.1"/>
    <property type="molecule type" value="Genomic_DNA"/>
</dbReference>
<dbReference type="PANTHER" id="PTHR13903:SF8">
    <property type="entry name" value="PIRIN"/>
    <property type="match status" value="1"/>
</dbReference>
<name>A0A7C1GU59_9BACT</name>
<dbReference type="SUPFAM" id="SSF51182">
    <property type="entry name" value="RmlC-like cupins"/>
    <property type="match status" value="1"/>
</dbReference>
<sequence length="282" mass="31295">MSRIRKISKILTGRAAVDGAGVKLVRVVGHRDVEDFDPFLLLDAFDSTNPEDYVKGFPWHPHRGIETVTYLVSGIIEHGDSLGNKGEILDGDCQWMTAGSGIIHQEMPKPSARLLGAQLWLNLPARDKMTNPQYGDIKSHDVPAVDEEGSIVRVIAGPYKNITGAFEGRYVKAKYLDVEVKAGKEWSFGTGDDMTLFIYILLGSGRFDPDEEEAIDSKRAVLFGDGDTFWVRAGNEGIRFLLFSGKPLNEPVAWGGPIVMNTREQLDVAFRELSENTFVKHE</sequence>
<dbReference type="Pfam" id="PF02678">
    <property type="entry name" value="Pirin"/>
    <property type="match status" value="1"/>
</dbReference>
<dbReference type="InterPro" id="IPR008778">
    <property type="entry name" value="Pirin_C_dom"/>
</dbReference>
<evidence type="ECO:0000259" key="5">
    <source>
        <dbReference type="Pfam" id="PF05726"/>
    </source>
</evidence>
<evidence type="ECO:0000256" key="1">
    <source>
        <dbReference type="ARBA" id="ARBA00008416"/>
    </source>
</evidence>
<dbReference type="InterPro" id="IPR011051">
    <property type="entry name" value="RmlC_Cupin_sf"/>
</dbReference>
<gene>
    <name evidence="6" type="ORF">ENN47_09430</name>
</gene>
<dbReference type="Pfam" id="PF05726">
    <property type="entry name" value="Pirin_C"/>
    <property type="match status" value="1"/>
</dbReference>
<comment type="cofactor">
    <cofactor evidence="2">
        <name>Fe cation</name>
        <dbReference type="ChEBI" id="CHEBI:24875"/>
    </cofactor>
    <text evidence="2">Binds 1 Fe cation per subunit.</text>
</comment>
<dbReference type="InterPro" id="IPR012093">
    <property type="entry name" value="Pirin"/>
</dbReference>
<dbReference type="PIRSF" id="PIRSF006232">
    <property type="entry name" value="Pirin"/>
    <property type="match status" value="1"/>
</dbReference>
<feature type="domain" description="Pirin C-terminal" evidence="5">
    <location>
        <begin position="175"/>
        <end position="278"/>
    </location>
</feature>
<feature type="binding site" evidence="2">
    <location>
        <position position="62"/>
    </location>
    <ligand>
        <name>Fe cation</name>
        <dbReference type="ChEBI" id="CHEBI:24875"/>
    </ligand>
</feature>
<proteinExistence type="inferred from homology"/>
<organism evidence="6">
    <name type="scientific">Mesotoga infera</name>
    <dbReference type="NCBI Taxonomy" id="1236046"/>
    <lineage>
        <taxon>Bacteria</taxon>
        <taxon>Thermotogati</taxon>
        <taxon>Thermotogota</taxon>
        <taxon>Thermotogae</taxon>
        <taxon>Kosmotogales</taxon>
        <taxon>Kosmotogaceae</taxon>
        <taxon>Mesotoga</taxon>
    </lineage>
</organism>
<reference evidence="6" key="1">
    <citation type="journal article" date="2020" name="mSystems">
        <title>Genome- and Community-Level Interaction Insights into Carbon Utilization and Element Cycling Functions of Hydrothermarchaeota in Hydrothermal Sediment.</title>
        <authorList>
            <person name="Zhou Z."/>
            <person name="Liu Y."/>
            <person name="Xu W."/>
            <person name="Pan J."/>
            <person name="Luo Z.H."/>
            <person name="Li M."/>
        </authorList>
    </citation>
    <scope>NUCLEOTIDE SEQUENCE [LARGE SCALE GENOMIC DNA]</scope>
    <source>
        <strain evidence="6">SpSt-1179</strain>
    </source>
</reference>
<dbReference type="InterPro" id="IPR014710">
    <property type="entry name" value="RmlC-like_jellyroll"/>
</dbReference>
<keyword evidence="2" id="KW-0479">Metal-binding</keyword>
<feature type="binding site" evidence="2">
    <location>
        <position position="104"/>
    </location>
    <ligand>
        <name>Fe cation</name>
        <dbReference type="ChEBI" id="CHEBI:24875"/>
    </ligand>
</feature>
<feature type="domain" description="Pirin N-terminal" evidence="4">
    <location>
        <begin position="24"/>
        <end position="121"/>
    </location>
</feature>
<dbReference type="Proteomes" id="UP000886198">
    <property type="component" value="Unassembled WGS sequence"/>
</dbReference>
<dbReference type="Gene3D" id="2.60.120.10">
    <property type="entry name" value="Jelly Rolls"/>
    <property type="match status" value="2"/>
</dbReference>
<evidence type="ECO:0000256" key="3">
    <source>
        <dbReference type="RuleBase" id="RU003457"/>
    </source>
</evidence>